<dbReference type="SUPFAM" id="SSF51735">
    <property type="entry name" value="NAD(P)-binding Rossmann-fold domains"/>
    <property type="match status" value="1"/>
</dbReference>
<dbReference type="HAMAP" id="MF_01131">
    <property type="entry name" value="Rex"/>
    <property type="match status" value="1"/>
</dbReference>
<dbReference type="NCBIfam" id="NF003994">
    <property type="entry name" value="PRK05472.2-3"/>
    <property type="match status" value="1"/>
</dbReference>
<comment type="caution">
    <text evidence="9">The sequence shown here is derived from an EMBL/GenBank/DDBJ whole genome shotgun (WGS) entry which is preliminary data.</text>
</comment>
<dbReference type="Gene3D" id="3.40.50.720">
    <property type="entry name" value="NAD(P)-binding Rossmann-like Domain"/>
    <property type="match status" value="1"/>
</dbReference>
<dbReference type="EMBL" id="JAAZCD010000289">
    <property type="protein sequence ID" value="NLD33056.1"/>
    <property type="molecule type" value="Genomic_DNA"/>
</dbReference>
<dbReference type="RefSeq" id="WP_276648445.1">
    <property type="nucleotide sequence ID" value="NZ_JAAZCD010000289.1"/>
</dbReference>
<comment type="function">
    <text evidence="7">Modulates transcription in response to changes in cellular NADH/NAD(+) redox state.</text>
</comment>
<dbReference type="GO" id="GO:0003677">
    <property type="term" value="F:DNA binding"/>
    <property type="evidence" value="ECO:0007669"/>
    <property type="project" value="UniProtKB-UniRule"/>
</dbReference>
<feature type="domain" description="CoA-binding" evidence="8">
    <location>
        <begin position="79"/>
        <end position="180"/>
    </location>
</feature>
<dbReference type="GO" id="GO:0045892">
    <property type="term" value="P:negative regulation of DNA-templated transcription"/>
    <property type="evidence" value="ECO:0007669"/>
    <property type="project" value="InterPro"/>
</dbReference>
<dbReference type="GO" id="GO:0005737">
    <property type="term" value="C:cytoplasm"/>
    <property type="evidence" value="ECO:0007669"/>
    <property type="project" value="UniProtKB-SubCell"/>
</dbReference>
<dbReference type="InterPro" id="IPR036390">
    <property type="entry name" value="WH_DNA-bd_sf"/>
</dbReference>
<dbReference type="InterPro" id="IPR058203">
    <property type="entry name" value="Rex_bacilli-type"/>
</dbReference>
<dbReference type="NCBIfam" id="NF003991">
    <property type="entry name" value="PRK05472.1-5"/>
    <property type="match status" value="1"/>
</dbReference>
<name>A0A847D8G2_9LACT</name>
<dbReference type="PANTHER" id="PTHR35786">
    <property type="entry name" value="REDOX-SENSING TRANSCRIPTIONAL REPRESSOR REX"/>
    <property type="match status" value="1"/>
</dbReference>
<dbReference type="Pfam" id="PF06971">
    <property type="entry name" value="Put_DNA-bind_N"/>
    <property type="match status" value="1"/>
</dbReference>
<evidence type="ECO:0000313" key="9">
    <source>
        <dbReference type="EMBL" id="NLD33056.1"/>
    </source>
</evidence>
<organism evidence="9 10">
    <name type="scientific">Trichococcus flocculiformis</name>
    <dbReference type="NCBI Taxonomy" id="82803"/>
    <lineage>
        <taxon>Bacteria</taxon>
        <taxon>Bacillati</taxon>
        <taxon>Bacillota</taxon>
        <taxon>Bacilli</taxon>
        <taxon>Lactobacillales</taxon>
        <taxon>Carnobacteriaceae</taxon>
        <taxon>Trichococcus</taxon>
    </lineage>
</organism>
<dbReference type="InterPro" id="IPR036291">
    <property type="entry name" value="NAD(P)-bd_dom_sf"/>
</dbReference>
<keyword evidence="3 7" id="KW-0805">Transcription regulation</keyword>
<dbReference type="NCBIfam" id="NF003995">
    <property type="entry name" value="PRK05472.2-4"/>
    <property type="match status" value="1"/>
</dbReference>
<evidence type="ECO:0000256" key="5">
    <source>
        <dbReference type="ARBA" id="ARBA00023125"/>
    </source>
</evidence>
<dbReference type="AlphaFoldDB" id="A0A847D8G2"/>
<dbReference type="Pfam" id="PF02629">
    <property type="entry name" value="CoA_binding"/>
    <property type="match status" value="1"/>
</dbReference>
<evidence type="ECO:0000256" key="1">
    <source>
        <dbReference type="ARBA" id="ARBA00022490"/>
    </source>
</evidence>
<dbReference type="SMART" id="SM00881">
    <property type="entry name" value="CoA_binding"/>
    <property type="match status" value="1"/>
</dbReference>
<evidence type="ECO:0000259" key="8">
    <source>
        <dbReference type="SMART" id="SM00881"/>
    </source>
</evidence>
<gene>
    <name evidence="7" type="primary">rex</name>
    <name evidence="9" type="ORF">GX662_12515</name>
</gene>
<protein>
    <recommendedName>
        <fullName evidence="7">Redox-sensing transcriptional repressor Rex</fullName>
    </recommendedName>
</protein>
<dbReference type="InterPro" id="IPR009718">
    <property type="entry name" value="Rex_DNA-bd_C_dom"/>
</dbReference>
<dbReference type="GO" id="GO:0003700">
    <property type="term" value="F:DNA-binding transcription factor activity"/>
    <property type="evidence" value="ECO:0007669"/>
    <property type="project" value="UniProtKB-UniRule"/>
</dbReference>
<evidence type="ECO:0000256" key="7">
    <source>
        <dbReference type="HAMAP-Rule" id="MF_01131"/>
    </source>
</evidence>
<dbReference type="InterPro" id="IPR022876">
    <property type="entry name" value="Tscrpt_rep_Rex"/>
</dbReference>
<evidence type="ECO:0000256" key="2">
    <source>
        <dbReference type="ARBA" id="ARBA00022491"/>
    </source>
</evidence>
<keyword evidence="1 7" id="KW-0963">Cytoplasm</keyword>
<dbReference type="SUPFAM" id="SSF46785">
    <property type="entry name" value="Winged helix' DNA-binding domain"/>
    <property type="match status" value="1"/>
</dbReference>
<comment type="similarity">
    <text evidence="7">Belongs to the transcriptional regulatory Rex family.</text>
</comment>
<accession>A0A847D8G2</accession>
<dbReference type="GO" id="GO:0051775">
    <property type="term" value="P:response to redox state"/>
    <property type="evidence" value="ECO:0007669"/>
    <property type="project" value="InterPro"/>
</dbReference>
<dbReference type="Gene3D" id="1.10.10.10">
    <property type="entry name" value="Winged helix-like DNA-binding domain superfamily/Winged helix DNA-binding domain"/>
    <property type="match status" value="1"/>
</dbReference>
<proteinExistence type="inferred from homology"/>
<dbReference type="Proteomes" id="UP000589373">
    <property type="component" value="Unassembled WGS sequence"/>
</dbReference>
<dbReference type="InterPro" id="IPR036388">
    <property type="entry name" value="WH-like_DNA-bd_sf"/>
</dbReference>
<comment type="subunit">
    <text evidence="7">Homodimer.</text>
</comment>
<evidence type="ECO:0000313" key="10">
    <source>
        <dbReference type="Proteomes" id="UP000589373"/>
    </source>
</evidence>
<keyword evidence="5 7" id="KW-0238">DNA-binding</keyword>
<dbReference type="PANTHER" id="PTHR35786:SF1">
    <property type="entry name" value="REDOX-SENSING TRANSCRIPTIONAL REPRESSOR REX 1"/>
    <property type="match status" value="1"/>
</dbReference>
<comment type="subcellular location">
    <subcellularLocation>
        <location evidence="7">Cytoplasm</location>
    </subcellularLocation>
</comment>
<feature type="binding site" evidence="7">
    <location>
        <begin position="90"/>
        <end position="95"/>
    </location>
    <ligand>
        <name>NAD(+)</name>
        <dbReference type="ChEBI" id="CHEBI:57540"/>
    </ligand>
</feature>
<evidence type="ECO:0000256" key="6">
    <source>
        <dbReference type="ARBA" id="ARBA00023163"/>
    </source>
</evidence>
<evidence type="ECO:0000256" key="4">
    <source>
        <dbReference type="ARBA" id="ARBA00023027"/>
    </source>
</evidence>
<reference evidence="9 10" key="1">
    <citation type="journal article" date="2020" name="Biotechnol. Biofuels">
        <title>New insights from the biogas microbiome by comprehensive genome-resolved metagenomics of nearly 1600 species originating from multiple anaerobic digesters.</title>
        <authorList>
            <person name="Campanaro S."/>
            <person name="Treu L."/>
            <person name="Rodriguez-R L.M."/>
            <person name="Kovalovszki A."/>
            <person name="Ziels R.M."/>
            <person name="Maus I."/>
            <person name="Zhu X."/>
            <person name="Kougias P.G."/>
            <person name="Basile A."/>
            <person name="Luo G."/>
            <person name="Schluter A."/>
            <person name="Konstantinidis K.T."/>
            <person name="Angelidaki I."/>
        </authorList>
    </citation>
    <scope>NUCLEOTIDE SEQUENCE [LARGE SCALE GENOMIC DNA]</scope>
    <source>
        <strain evidence="9">AS07pgkLD_105</strain>
    </source>
</reference>
<keyword evidence="4 7" id="KW-0520">NAD</keyword>
<dbReference type="NCBIfam" id="NF003996">
    <property type="entry name" value="PRK05472.2-5"/>
    <property type="match status" value="1"/>
</dbReference>
<keyword evidence="2 7" id="KW-0678">Repressor</keyword>
<evidence type="ECO:0000256" key="3">
    <source>
        <dbReference type="ARBA" id="ARBA00023015"/>
    </source>
</evidence>
<feature type="DNA-binding region" description="H-T-H motif" evidence="7">
    <location>
        <begin position="16"/>
        <end position="55"/>
    </location>
</feature>
<keyword evidence="6 7" id="KW-0804">Transcription</keyword>
<dbReference type="InterPro" id="IPR003781">
    <property type="entry name" value="CoA-bd"/>
</dbReference>
<dbReference type="NCBIfam" id="NF003989">
    <property type="entry name" value="PRK05472.1-3"/>
    <property type="match status" value="1"/>
</dbReference>
<sequence>MTTNDIPNASARRLPIYHRYLGFLHTAGIQRVSSTELSEAVKVDSATIRRDFSYFGALGKRGFGYDVAYLLDFFNKTLHQDRLTNVALIGVGNLGQALLNYNFHVSNNLRISAAFDVDEGIVGKILSGVPVYPMSEMVEQLRIQQLDVAILTIPQEMAQDAANRLVEAGIHGIMNFTPIRLSVPENVRVQNVDLTNELQTLIYFLDNDIS</sequence>